<dbReference type="CDD" id="cd00077">
    <property type="entry name" value="HDc"/>
    <property type="match status" value="1"/>
</dbReference>
<accession>A0A061J5U1</accession>
<dbReference type="EMBL" id="AUPL01001457">
    <property type="protein sequence ID" value="ESL10803.1"/>
    <property type="molecule type" value="Genomic_DNA"/>
</dbReference>
<dbReference type="OrthoDB" id="9991235at2759"/>
<dbReference type="AlphaFoldDB" id="A0A061J5U1"/>
<gene>
    <name evidence="2" type="ORF">TRSC58_01457</name>
</gene>
<dbReference type="InterPro" id="IPR003607">
    <property type="entry name" value="HD/PDEase_dom"/>
</dbReference>
<keyword evidence="3" id="KW-1185">Reference proteome</keyword>
<dbReference type="PANTHER" id="PTHR11373">
    <property type="entry name" value="DEOXYNUCLEOSIDE TRIPHOSPHATE TRIPHOSPHOHYDROLASE"/>
    <property type="match status" value="1"/>
</dbReference>
<organism evidence="2 3">
    <name type="scientific">Trypanosoma rangeli SC58</name>
    <dbReference type="NCBI Taxonomy" id="429131"/>
    <lineage>
        <taxon>Eukaryota</taxon>
        <taxon>Discoba</taxon>
        <taxon>Euglenozoa</taxon>
        <taxon>Kinetoplastea</taxon>
        <taxon>Metakinetoplastina</taxon>
        <taxon>Trypanosomatida</taxon>
        <taxon>Trypanosomatidae</taxon>
        <taxon>Trypanosoma</taxon>
        <taxon>Herpetosoma</taxon>
    </lineage>
</organism>
<dbReference type="Gene3D" id="1.10.3210.10">
    <property type="entry name" value="Hypothetical protein af1432"/>
    <property type="match status" value="1"/>
</dbReference>
<dbReference type="GO" id="GO:0005634">
    <property type="term" value="C:nucleus"/>
    <property type="evidence" value="ECO:0007669"/>
    <property type="project" value="TreeGrafter"/>
</dbReference>
<dbReference type="SUPFAM" id="SSF109604">
    <property type="entry name" value="HD-domain/PDEase-like"/>
    <property type="match status" value="1"/>
</dbReference>
<dbReference type="Pfam" id="PF01966">
    <property type="entry name" value="HD"/>
    <property type="match status" value="1"/>
</dbReference>
<dbReference type="PANTHER" id="PTHR11373:SF4">
    <property type="entry name" value="DEOXYNUCLEOSIDE TRIPHOSPHATE TRIPHOSPHOHYDROLASE SAMHD1"/>
    <property type="match status" value="1"/>
</dbReference>
<dbReference type="GO" id="GO:0008832">
    <property type="term" value="F:dGTPase activity"/>
    <property type="evidence" value="ECO:0007669"/>
    <property type="project" value="TreeGrafter"/>
</dbReference>
<dbReference type="Gene3D" id="3.30.70.2760">
    <property type="match status" value="1"/>
</dbReference>
<proteinExistence type="predicted"/>
<dbReference type="PROSITE" id="PS51831">
    <property type="entry name" value="HD"/>
    <property type="match status" value="1"/>
</dbReference>
<dbReference type="InterPro" id="IPR050135">
    <property type="entry name" value="dGTPase-like"/>
</dbReference>
<dbReference type="SMART" id="SM00471">
    <property type="entry name" value="HDc"/>
    <property type="match status" value="1"/>
</dbReference>
<dbReference type="Proteomes" id="UP000031737">
    <property type="component" value="Unassembled WGS sequence"/>
</dbReference>
<name>A0A061J5U1_TRYRA</name>
<comment type="caution">
    <text evidence="2">The sequence shown here is derived from an EMBL/GenBank/DDBJ whole genome shotgun (WGS) entry which is preliminary data.</text>
</comment>
<feature type="domain" description="HD" evidence="1">
    <location>
        <begin position="57"/>
        <end position="181"/>
    </location>
</feature>
<evidence type="ECO:0000313" key="2">
    <source>
        <dbReference type="EMBL" id="ESL10803.1"/>
    </source>
</evidence>
<reference evidence="2 3" key="1">
    <citation type="submission" date="2013-07" db="EMBL/GenBank/DDBJ databases">
        <authorList>
            <person name="Stoco P.H."/>
            <person name="Wagner G."/>
            <person name="Gerber A."/>
            <person name="Zaha A."/>
            <person name="Thompson C."/>
            <person name="Bartholomeu D.C."/>
            <person name="Luckemeyer D.D."/>
            <person name="Bahia D."/>
            <person name="Loreto E."/>
            <person name="Prestes E.B."/>
            <person name="Lima F.M."/>
            <person name="Rodrigues-Luiz G."/>
            <person name="Vallejo G.A."/>
            <person name="Filho J.F."/>
            <person name="Monteiro K.M."/>
            <person name="Tyler K.M."/>
            <person name="de Almeida L.G."/>
            <person name="Ortiz M.F."/>
            <person name="Siervo M.A."/>
            <person name="de Moraes M.H."/>
            <person name="Cunha O.L."/>
            <person name="Mendonca-Neto R."/>
            <person name="Silva R."/>
            <person name="Teixeira S.M."/>
            <person name="Murta S.M."/>
            <person name="Sincero T.C."/>
            <person name="Mendes T.A."/>
            <person name="Urmenyi T.P."/>
            <person name="Silva V.G."/>
            <person name="da Rocha W.D."/>
            <person name="Andersson B."/>
            <person name="Romanha A.J."/>
            <person name="Steindel M."/>
            <person name="de Vasconcelos A.T."/>
            <person name="Grisard E.C."/>
        </authorList>
    </citation>
    <scope>NUCLEOTIDE SEQUENCE [LARGE SCALE GENOMIC DNA]</scope>
    <source>
        <strain evidence="2 3">SC58</strain>
    </source>
</reference>
<dbReference type="GO" id="GO:0006203">
    <property type="term" value="P:dGTP catabolic process"/>
    <property type="evidence" value="ECO:0007669"/>
    <property type="project" value="TreeGrafter"/>
</dbReference>
<dbReference type="InterPro" id="IPR006674">
    <property type="entry name" value="HD_domain"/>
</dbReference>
<dbReference type="VEuPathDB" id="TriTrypDB:TRSC58_01457"/>
<evidence type="ECO:0000259" key="1">
    <source>
        <dbReference type="PROSITE" id="PS51831"/>
    </source>
</evidence>
<sequence>MYRKRLRETTLLDRVHEHVVLPPIVLQAVDTAAFQRLRSLKQLGASSFLYPGAVHTRFEHSIGVAHMARHLLMSIKRRQPDLGIGDNDIDKAMLAGLFHDIGHGPFSHLFEDVITTRCGVPFNHEDMSERITRRVLRTFLPLDDVEDVIGLMRGRCSLAMKYGEIISNKRSGIDVDKLDYFMRDSLCCFGKPTVDVRVNRLFNSARLVCDGGQWQLAFEEKLALSLCELFTLRAKLHKNVYQHYVVKAIGHMIGDIFYLAAPHFMVGGHTLLECATEDALLLKLGDWVLEAIESSSDEALQPARELIARLRARDIYRLVFSRTLDPDAELSPEWVKQLSTGILTCASASRHFTASDFIADLVIIHQGKGRSDPLQSVLFFNPKRPSQPLSKMSSNARYSPLFTPFAFEERTLMVFERRNTEGAVRAACERLVADEWYRRFFVETLPFYNQS</sequence>
<evidence type="ECO:0000313" key="3">
    <source>
        <dbReference type="Proteomes" id="UP000031737"/>
    </source>
</evidence>
<protein>
    <recommendedName>
        <fullName evidence="1">HD domain-containing protein</fullName>
    </recommendedName>
</protein>
<dbReference type="FunFam" id="1.10.3210.10:FF:000034">
    <property type="entry name" value="HD domain containing protein, putative"/>
    <property type="match status" value="1"/>
</dbReference>